<dbReference type="Pfam" id="PF07749">
    <property type="entry name" value="ERp29"/>
    <property type="match status" value="1"/>
</dbReference>
<dbReference type="InterPro" id="IPR011679">
    <property type="entry name" value="ERp29_C"/>
</dbReference>
<dbReference type="InterPro" id="IPR036356">
    <property type="entry name" value="ERp29_C_sf"/>
</dbReference>
<feature type="non-terminal residue" evidence="4">
    <location>
        <position position="1"/>
    </location>
</feature>
<dbReference type="EMBL" id="CAJNOQ010005406">
    <property type="protein sequence ID" value="CAF1097600.1"/>
    <property type="molecule type" value="Genomic_DNA"/>
</dbReference>
<dbReference type="SUPFAM" id="SSF47933">
    <property type="entry name" value="ERP29 C domain-like"/>
    <property type="match status" value="1"/>
</dbReference>
<dbReference type="Gene3D" id="3.40.30.10">
    <property type="entry name" value="Glutaredoxin"/>
    <property type="match status" value="1"/>
</dbReference>
<dbReference type="InterPro" id="IPR012883">
    <property type="entry name" value="ERp29_N"/>
</dbReference>
<dbReference type="GO" id="GO:0005788">
    <property type="term" value="C:endoplasmic reticulum lumen"/>
    <property type="evidence" value="ECO:0007669"/>
    <property type="project" value="InterPro"/>
</dbReference>
<evidence type="ECO:0008006" key="7">
    <source>
        <dbReference type="Google" id="ProtNLM"/>
    </source>
</evidence>
<keyword evidence="1" id="KW-0256">Endoplasmic reticulum</keyword>
<gene>
    <name evidence="4" type="ORF">GPM918_LOCUS18582</name>
    <name evidence="5" type="ORF">SRO942_LOCUS18579</name>
</gene>
<dbReference type="GO" id="GO:0009306">
    <property type="term" value="P:protein secretion"/>
    <property type="evidence" value="ECO:0007669"/>
    <property type="project" value="InterPro"/>
</dbReference>
<accession>A0A814NX57</accession>
<reference evidence="4" key="1">
    <citation type="submission" date="2021-02" db="EMBL/GenBank/DDBJ databases">
        <authorList>
            <person name="Nowell W R."/>
        </authorList>
    </citation>
    <scope>NUCLEOTIDE SEQUENCE</scope>
</reference>
<evidence type="ECO:0000259" key="2">
    <source>
        <dbReference type="Pfam" id="PF07749"/>
    </source>
</evidence>
<evidence type="ECO:0000313" key="5">
    <source>
        <dbReference type="EMBL" id="CAF3862710.1"/>
    </source>
</evidence>
<comment type="caution">
    <text evidence="4">The sequence shown here is derived from an EMBL/GenBank/DDBJ whole genome shotgun (WGS) entry which is preliminary data.</text>
</comment>
<keyword evidence="6" id="KW-1185">Reference proteome</keyword>
<organism evidence="4 6">
    <name type="scientific">Didymodactylos carnosus</name>
    <dbReference type="NCBI Taxonomy" id="1234261"/>
    <lineage>
        <taxon>Eukaryota</taxon>
        <taxon>Metazoa</taxon>
        <taxon>Spiralia</taxon>
        <taxon>Gnathifera</taxon>
        <taxon>Rotifera</taxon>
        <taxon>Eurotatoria</taxon>
        <taxon>Bdelloidea</taxon>
        <taxon>Philodinida</taxon>
        <taxon>Philodinidae</taxon>
        <taxon>Didymodactylos</taxon>
    </lineage>
</organism>
<dbReference type="InterPro" id="IPR016855">
    <property type="entry name" value="ERp29"/>
</dbReference>
<evidence type="ECO:0000313" key="6">
    <source>
        <dbReference type="Proteomes" id="UP000663829"/>
    </source>
</evidence>
<dbReference type="Proteomes" id="UP000681722">
    <property type="component" value="Unassembled WGS sequence"/>
</dbReference>
<evidence type="ECO:0000313" key="4">
    <source>
        <dbReference type="EMBL" id="CAF1097600.1"/>
    </source>
</evidence>
<dbReference type="InterPro" id="IPR036249">
    <property type="entry name" value="Thioredoxin-like_sf"/>
</dbReference>
<dbReference type="PANTHER" id="PTHR12211">
    <property type="entry name" value="ENDOPLASMIC RETICULUM PROTEIN ERP29"/>
    <property type="match status" value="1"/>
</dbReference>
<dbReference type="Gene3D" id="1.20.1150.12">
    <property type="entry name" value="Endoplasmic reticulum resident protein 29, C-terminal domain"/>
    <property type="match status" value="1"/>
</dbReference>
<feature type="domain" description="Endoplasmic reticulum resident protein 29 C-terminal" evidence="2">
    <location>
        <begin position="191"/>
        <end position="292"/>
    </location>
</feature>
<dbReference type="AlphaFoldDB" id="A0A814NX57"/>
<dbReference type="Proteomes" id="UP000663829">
    <property type="component" value="Unassembled WGS sequence"/>
</dbReference>
<proteinExistence type="predicted"/>
<dbReference type="SUPFAM" id="SSF52833">
    <property type="entry name" value="Thioredoxin-like"/>
    <property type="match status" value="1"/>
</dbReference>
<name>A0A814NX57_9BILA</name>
<dbReference type="PANTHER" id="PTHR12211:SF0">
    <property type="entry name" value="ENDOPLASMIC RETICULUM RESIDENT PROTEIN 29"/>
    <property type="match status" value="1"/>
</dbReference>
<dbReference type="EMBL" id="CAJOBC010005406">
    <property type="protein sequence ID" value="CAF3862710.1"/>
    <property type="molecule type" value="Genomic_DNA"/>
</dbReference>
<evidence type="ECO:0000259" key="3">
    <source>
        <dbReference type="Pfam" id="PF07912"/>
    </source>
</evidence>
<protein>
    <recommendedName>
        <fullName evidence="7">Endoplasmic reticulum resident protein 29</fullName>
    </recommendedName>
</protein>
<sequence length="329" mass="37323">RINVEYVCALGAKEFSADALKAASEYAKLGADKLQEKIPEAIEAGKDFAGKAVGVGEEYGKIALEEGEKLASKAFAEDGYFVLIIENFDVVLVKWDEKYPYGDNQDQFKKFAENAANTKQLLLVEVPVTDYGDKENEDLAKRFNVEKADFPAYKLFLKGKSKPIDHTGDRTEVGLKQFLTQHTNLWFGLPGTLEQMDLLARQFFDLLSSTDDTHDQEKKTLFEKAKEQMKAMTNKNDQRSGESYVKIMEKMLEQGPEFLKREARRVQNLLKGKITTEKKEELNYRQNILLSFKSLKDAVIDPIVDKVSDIKESVVDTANDIKDKIKPEL</sequence>
<dbReference type="OrthoDB" id="417262at2759"/>
<evidence type="ECO:0000256" key="1">
    <source>
        <dbReference type="ARBA" id="ARBA00022824"/>
    </source>
</evidence>
<feature type="domain" description="ERp29 N-terminal" evidence="3">
    <location>
        <begin position="81"/>
        <end position="190"/>
    </location>
</feature>
<dbReference type="Pfam" id="PF07912">
    <property type="entry name" value="ERp29_N"/>
    <property type="match status" value="1"/>
</dbReference>